<organism evidence="12 13">
    <name type="scientific">Paenibacillus beijingensis</name>
    <dbReference type="NCBI Taxonomy" id="1126833"/>
    <lineage>
        <taxon>Bacteria</taxon>
        <taxon>Bacillati</taxon>
        <taxon>Bacillota</taxon>
        <taxon>Bacilli</taxon>
        <taxon>Bacillales</taxon>
        <taxon>Paenibacillaceae</taxon>
        <taxon>Paenibacillus</taxon>
    </lineage>
</organism>
<evidence type="ECO:0000313" key="13">
    <source>
        <dbReference type="Proteomes" id="UP000032633"/>
    </source>
</evidence>
<dbReference type="Pfam" id="PF01808">
    <property type="entry name" value="AICARFT_IMPCHas"/>
    <property type="match status" value="1"/>
</dbReference>
<keyword evidence="4 10" id="KW-0808">Transferase</keyword>
<feature type="domain" description="MGS-like" evidence="11">
    <location>
        <begin position="1"/>
        <end position="146"/>
    </location>
</feature>
<dbReference type="AlphaFoldDB" id="A0A0D5NRD3"/>
<dbReference type="KEGG" id="pbj:VN24_06830"/>
<dbReference type="Proteomes" id="UP000032633">
    <property type="component" value="Chromosome"/>
</dbReference>
<evidence type="ECO:0000313" key="12">
    <source>
        <dbReference type="EMBL" id="AJY77562.1"/>
    </source>
</evidence>
<dbReference type="Gene3D" id="3.40.50.1380">
    <property type="entry name" value="Methylglyoxal synthase-like domain"/>
    <property type="match status" value="1"/>
</dbReference>
<keyword evidence="7 10" id="KW-0511">Multifunctional enzyme</keyword>
<dbReference type="FunFam" id="3.40.140.20:FF:000002">
    <property type="entry name" value="Bifunctional purine biosynthesis protein PurH"/>
    <property type="match status" value="1"/>
</dbReference>
<dbReference type="SUPFAM" id="SSF52335">
    <property type="entry name" value="Methylglyoxal synthase-like"/>
    <property type="match status" value="1"/>
</dbReference>
<comment type="catalytic activity">
    <reaction evidence="9 10">
        <text>IMP + H2O = 5-formamido-1-(5-phospho-D-ribosyl)imidazole-4-carboxamide</text>
        <dbReference type="Rhea" id="RHEA:18445"/>
        <dbReference type="ChEBI" id="CHEBI:15377"/>
        <dbReference type="ChEBI" id="CHEBI:58053"/>
        <dbReference type="ChEBI" id="CHEBI:58467"/>
        <dbReference type="EC" id="3.5.4.10"/>
    </reaction>
</comment>
<dbReference type="PROSITE" id="PS51855">
    <property type="entry name" value="MGS"/>
    <property type="match status" value="1"/>
</dbReference>
<sequence>MTIRRALISVSDKTGIVEFSRQLAEQGVQIISTGGTFSLLEKEGVPVTGISDVTGFPEILDGRVKTLHPAVHSGLLAVRDDEEHQKAMKELGLDYIDLVVVNLYPFAQTIAKPDVTYEDAIENIDIGGPTMLRSAAKNHAFVTVVVDAADYGAVLDEIKAQGDTTLETRKRLAAKVFRHTGSYDALISDYLSKQVGEPLPERYTVTYEKVQDLRYGENPHQKAAFYRKPLAASGNITTAEQLHGKELSYNNINDANAALAVLKEFDEPAVVAVKHMNPCGVGIGTNIHEAYQKAYAADPTSIFGGIVAANRTIDAATAALLSEIFLEIIIAPDFAPEALEILTRKKNIRLLKLGEFTSAAERKPEWLVTSVDGGMLVQESDVHTISADDLKVVTNRKPTDEELKQLLFGWKVVKHVKSNAILLAKDDMTIGVGAGQMNRVGAARIAIEQAGEKSQGSVLASDAFFPMGDTLELAAKAGITAVIQPGGSVRDEESIAVANANNIAMVFTGVRHFKH</sequence>
<comment type="pathway">
    <text evidence="1 10">Purine metabolism; IMP biosynthesis via de novo pathway; IMP from 5-formamido-1-(5-phospho-D-ribosyl)imidazole-4-carboxamide: step 1/1.</text>
</comment>
<dbReference type="Pfam" id="PF02142">
    <property type="entry name" value="MGS"/>
    <property type="match status" value="1"/>
</dbReference>
<dbReference type="STRING" id="1126833.VN24_06830"/>
<dbReference type="EC" id="3.5.4.10" evidence="10"/>
<dbReference type="InterPro" id="IPR036914">
    <property type="entry name" value="MGS-like_dom_sf"/>
</dbReference>
<evidence type="ECO:0000256" key="9">
    <source>
        <dbReference type="ARBA" id="ARBA00050687"/>
    </source>
</evidence>
<dbReference type="InterPro" id="IPR016193">
    <property type="entry name" value="Cytidine_deaminase-like"/>
</dbReference>
<dbReference type="PANTHER" id="PTHR11692:SF0">
    <property type="entry name" value="BIFUNCTIONAL PURINE BIOSYNTHESIS PROTEIN ATIC"/>
    <property type="match status" value="1"/>
</dbReference>
<accession>A0A0D5NRD3</accession>
<dbReference type="EC" id="2.1.2.3" evidence="10"/>
<evidence type="ECO:0000256" key="1">
    <source>
        <dbReference type="ARBA" id="ARBA00004844"/>
    </source>
</evidence>
<comment type="domain">
    <text evidence="10">The IMP cyclohydrolase activity resides in the N-terminal region.</text>
</comment>
<dbReference type="SMART" id="SM00798">
    <property type="entry name" value="AICARFT_IMPCHas"/>
    <property type="match status" value="1"/>
</dbReference>
<dbReference type="UniPathway" id="UPA00074">
    <property type="reaction ID" value="UER00133"/>
</dbReference>
<dbReference type="GO" id="GO:0006189">
    <property type="term" value="P:'de novo' IMP biosynthetic process"/>
    <property type="evidence" value="ECO:0007669"/>
    <property type="project" value="UniProtKB-UniRule"/>
</dbReference>
<dbReference type="PIRSF" id="PIRSF000414">
    <property type="entry name" value="AICARFT_IMPCHas"/>
    <property type="match status" value="1"/>
</dbReference>
<evidence type="ECO:0000256" key="2">
    <source>
        <dbReference type="ARBA" id="ARBA00004954"/>
    </source>
</evidence>
<keyword evidence="6 10" id="KW-0378">Hydrolase</keyword>
<evidence type="ECO:0000256" key="10">
    <source>
        <dbReference type="HAMAP-Rule" id="MF_00139"/>
    </source>
</evidence>
<keyword evidence="5 10" id="KW-0658">Purine biosynthesis</keyword>
<gene>
    <name evidence="10 12" type="primary">purH</name>
    <name evidence="12" type="ORF">VN24_06830</name>
</gene>
<dbReference type="GO" id="GO:0004643">
    <property type="term" value="F:phosphoribosylaminoimidazolecarboxamide formyltransferase activity"/>
    <property type="evidence" value="ECO:0007669"/>
    <property type="project" value="UniProtKB-UniRule"/>
</dbReference>
<comment type="pathway">
    <text evidence="2 10">Purine metabolism; IMP biosynthesis via de novo pathway; 5-formamido-1-(5-phospho-D-ribosyl)imidazole-4-carboxamide from 5-amino-1-(5-phospho-D-ribosyl)imidazole-4-carboxamide (10-formyl THF route): step 1/1.</text>
</comment>
<evidence type="ECO:0000256" key="5">
    <source>
        <dbReference type="ARBA" id="ARBA00022755"/>
    </source>
</evidence>
<keyword evidence="13" id="KW-1185">Reference proteome</keyword>
<reference evidence="12 13" key="1">
    <citation type="journal article" date="2015" name="J. Biotechnol.">
        <title>Complete genome sequence of Paenibacillus beijingensis 7188(T) (=DSM 24997(T)), a novel rhizobacterium from jujube garden soil.</title>
        <authorList>
            <person name="Kwak Y."/>
            <person name="Shin J.H."/>
        </authorList>
    </citation>
    <scope>NUCLEOTIDE SEQUENCE [LARGE SCALE GENOMIC DNA]</scope>
    <source>
        <strain evidence="12 13">DSM 24997</strain>
    </source>
</reference>
<dbReference type="Gene3D" id="3.40.140.20">
    <property type="match status" value="2"/>
</dbReference>
<evidence type="ECO:0000256" key="4">
    <source>
        <dbReference type="ARBA" id="ARBA00022679"/>
    </source>
</evidence>
<evidence type="ECO:0000256" key="3">
    <source>
        <dbReference type="ARBA" id="ARBA00007667"/>
    </source>
</evidence>
<dbReference type="PANTHER" id="PTHR11692">
    <property type="entry name" value="BIFUNCTIONAL PURINE BIOSYNTHESIS PROTEIN PURH"/>
    <property type="match status" value="1"/>
</dbReference>
<evidence type="ECO:0000256" key="6">
    <source>
        <dbReference type="ARBA" id="ARBA00022801"/>
    </source>
</evidence>
<dbReference type="NCBIfam" id="TIGR00355">
    <property type="entry name" value="purH"/>
    <property type="match status" value="1"/>
</dbReference>
<dbReference type="GO" id="GO:0003937">
    <property type="term" value="F:IMP cyclohydrolase activity"/>
    <property type="evidence" value="ECO:0007669"/>
    <property type="project" value="UniProtKB-UniRule"/>
</dbReference>
<dbReference type="PATRIC" id="fig|1126833.4.peg.1491"/>
<dbReference type="HOGENOM" id="CLU_016316_5_2_9"/>
<comment type="similarity">
    <text evidence="3 10">Belongs to the PurH family.</text>
</comment>
<dbReference type="SMART" id="SM00851">
    <property type="entry name" value="MGS"/>
    <property type="match status" value="1"/>
</dbReference>
<proteinExistence type="inferred from homology"/>
<dbReference type="OrthoDB" id="9802065at2"/>
<dbReference type="GO" id="GO:0005829">
    <property type="term" value="C:cytosol"/>
    <property type="evidence" value="ECO:0007669"/>
    <property type="project" value="TreeGrafter"/>
</dbReference>
<dbReference type="FunFam" id="3.40.140.20:FF:000001">
    <property type="entry name" value="Bifunctional purine biosynthesis protein PurH"/>
    <property type="match status" value="1"/>
</dbReference>
<comment type="catalytic activity">
    <reaction evidence="8 10">
        <text>(6R)-10-formyltetrahydrofolate + 5-amino-1-(5-phospho-beta-D-ribosyl)imidazole-4-carboxamide = 5-formamido-1-(5-phospho-D-ribosyl)imidazole-4-carboxamide + (6S)-5,6,7,8-tetrahydrofolate</text>
        <dbReference type="Rhea" id="RHEA:22192"/>
        <dbReference type="ChEBI" id="CHEBI:57453"/>
        <dbReference type="ChEBI" id="CHEBI:58467"/>
        <dbReference type="ChEBI" id="CHEBI:58475"/>
        <dbReference type="ChEBI" id="CHEBI:195366"/>
        <dbReference type="EC" id="2.1.2.3"/>
    </reaction>
</comment>
<evidence type="ECO:0000256" key="7">
    <source>
        <dbReference type="ARBA" id="ARBA00023268"/>
    </source>
</evidence>
<dbReference type="InterPro" id="IPR002695">
    <property type="entry name" value="PurH-like"/>
</dbReference>
<dbReference type="CDD" id="cd01421">
    <property type="entry name" value="IMPCH"/>
    <property type="match status" value="1"/>
</dbReference>
<dbReference type="SUPFAM" id="SSF53927">
    <property type="entry name" value="Cytidine deaminase-like"/>
    <property type="match status" value="1"/>
</dbReference>
<dbReference type="EMBL" id="CP011058">
    <property type="protein sequence ID" value="AJY77562.1"/>
    <property type="molecule type" value="Genomic_DNA"/>
</dbReference>
<reference evidence="13" key="2">
    <citation type="submission" date="2015-03" db="EMBL/GenBank/DDBJ databases">
        <title>Genome sequence of Paenibacillus beijingensis strain DSM 24997T.</title>
        <authorList>
            <person name="Kwak Y."/>
            <person name="Shin J.-H."/>
        </authorList>
    </citation>
    <scope>NUCLEOTIDE SEQUENCE [LARGE SCALE GENOMIC DNA]</scope>
    <source>
        <strain evidence="13">DSM 24997</strain>
    </source>
</reference>
<dbReference type="InterPro" id="IPR024051">
    <property type="entry name" value="AICAR_Tfase_dup_dom_sf"/>
</dbReference>
<evidence type="ECO:0000256" key="8">
    <source>
        <dbReference type="ARBA" id="ARBA00050488"/>
    </source>
</evidence>
<dbReference type="HAMAP" id="MF_00139">
    <property type="entry name" value="PurH"/>
    <property type="match status" value="1"/>
</dbReference>
<evidence type="ECO:0000259" key="11">
    <source>
        <dbReference type="PROSITE" id="PS51855"/>
    </source>
</evidence>
<dbReference type="FunFam" id="3.40.50.1380:FF:000001">
    <property type="entry name" value="Bifunctional purine biosynthesis protein PurH"/>
    <property type="match status" value="1"/>
</dbReference>
<dbReference type="NCBIfam" id="NF002049">
    <property type="entry name" value="PRK00881.1"/>
    <property type="match status" value="1"/>
</dbReference>
<protein>
    <recommendedName>
        <fullName evidence="10">Bifunctional purine biosynthesis protein PurH</fullName>
    </recommendedName>
    <domain>
        <recommendedName>
            <fullName evidence="10">Phosphoribosylaminoimidazolecarboxamide formyltransferase</fullName>
            <ecNumber evidence="10">2.1.2.3</ecNumber>
        </recommendedName>
        <alternativeName>
            <fullName evidence="10">AICAR transformylase</fullName>
        </alternativeName>
    </domain>
    <domain>
        <recommendedName>
            <fullName evidence="10">IMP cyclohydrolase</fullName>
            <ecNumber evidence="10">3.5.4.10</ecNumber>
        </recommendedName>
        <alternativeName>
            <fullName evidence="10">ATIC</fullName>
        </alternativeName>
        <alternativeName>
            <fullName evidence="10">IMP synthase</fullName>
        </alternativeName>
        <alternativeName>
            <fullName evidence="10">Inosinicase</fullName>
        </alternativeName>
    </domain>
</protein>
<name>A0A0D5NRD3_9BACL</name>
<dbReference type="RefSeq" id="WP_045673058.1">
    <property type="nucleotide sequence ID" value="NZ_CP011058.1"/>
</dbReference>
<dbReference type="InterPro" id="IPR011607">
    <property type="entry name" value="MGS-like_dom"/>
</dbReference>